<dbReference type="Proteomes" id="UP000240653">
    <property type="component" value="Unassembled WGS sequence"/>
</dbReference>
<evidence type="ECO:0000313" key="2">
    <source>
        <dbReference type="EMBL" id="PSJ56079.1"/>
    </source>
</evidence>
<sequence>MQLCFDVDDLDEIHRRMLTFQADDQLANGIGTKVAYFDDPDGIHLEIIEPQGPFKRETQKVCILAGSWRVGRRNSSS</sequence>
<dbReference type="InterPro" id="IPR037523">
    <property type="entry name" value="VOC_core"/>
</dbReference>
<evidence type="ECO:0000313" key="3">
    <source>
        <dbReference type="Proteomes" id="UP000240653"/>
    </source>
</evidence>
<dbReference type="PROSITE" id="PS51819">
    <property type="entry name" value="VOC"/>
    <property type="match status" value="1"/>
</dbReference>
<comment type="caution">
    <text evidence="2">The sequence shown here is derived from an EMBL/GenBank/DDBJ whole genome shotgun (WGS) entry which is preliminary data.</text>
</comment>
<proteinExistence type="predicted"/>
<reference evidence="2 3" key="1">
    <citation type="submission" date="2018-03" db="EMBL/GenBank/DDBJ databases">
        <title>The draft genome of Mesorhizobium soli JCM 19897.</title>
        <authorList>
            <person name="Li L."/>
            <person name="Liu L."/>
            <person name="Liang L."/>
            <person name="Wang T."/>
            <person name="Zhang X."/>
        </authorList>
    </citation>
    <scope>NUCLEOTIDE SEQUENCE [LARGE SCALE GENOMIC DNA]</scope>
    <source>
        <strain evidence="2 3">JCM 19897</strain>
    </source>
</reference>
<accession>A0A2P7S0T9</accession>
<dbReference type="SUPFAM" id="SSF54593">
    <property type="entry name" value="Glyoxalase/Bleomycin resistance protein/Dihydroxybiphenyl dioxygenase"/>
    <property type="match status" value="1"/>
</dbReference>
<organism evidence="2 3">
    <name type="scientific">Pseudaminobacter soli</name>
    <name type="common">ex Li et al. 2025</name>
    <dbReference type="NCBI Taxonomy" id="1295366"/>
    <lineage>
        <taxon>Bacteria</taxon>
        <taxon>Pseudomonadati</taxon>
        <taxon>Pseudomonadota</taxon>
        <taxon>Alphaproteobacteria</taxon>
        <taxon>Hyphomicrobiales</taxon>
        <taxon>Phyllobacteriaceae</taxon>
        <taxon>Pseudaminobacter</taxon>
    </lineage>
</organism>
<protein>
    <recommendedName>
        <fullName evidence="1">VOC domain-containing protein</fullName>
    </recommendedName>
</protein>
<dbReference type="EMBL" id="PXYL01000020">
    <property type="protein sequence ID" value="PSJ56079.1"/>
    <property type="molecule type" value="Genomic_DNA"/>
</dbReference>
<name>A0A2P7S0T9_9HYPH</name>
<dbReference type="InterPro" id="IPR029068">
    <property type="entry name" value="Glyas_Bleomycin-R_OHBP_Dase"/>
</dbReference>
<gene>
    <name evidence="2" type="ORF">C7I85_25485</name>
</gene>
<keyword evidence="3" id="KW-1185">Reference proteome</keyword>
<feature type="domain" description="VOC" evidence="1">
    <location>
        <begin position="1"/>
        <end position="50"/>
    </location>
</feature>
<evidence type="ECO:0000259" key="1">
    <source>
        <dbReference type="PROSITE" id="PS51819"/>
    </source>
</evidence>
<dbReference type="AlphaFoldDB" id="A0A2P7S0T9"/>
<dbReference type="Gene3D" id="3.10.180.10">
    <property type="entry name" value="2,3-Dihydroxybiphenyl 1,2-Dioxygenase, domain 1"/>
    <property type="match status" value="1"/>
</dbReference>